<feature type="compositionally biased region" description="Basic and acidic residues" evidence="1">
    <location>
        <begin position="106"/>
        <end position="118"/>
    </location>
</feature>
<feature type="region of interest" description="Disordered" evidence="1">
    <location>
        <begin position="225"/>
        <end position="245"/>
    </location>
</feature>
<organism evidence="3 4">
    <name type="scientific">Coniella lustricola</name>
    <dbReference type="NCBI Taxonomy" id="2025994"/>
    <lineage>
        <taxon>Eukaryota</taxon>
        <taxon>Fungi</taxon>
        <taxon>Dikarya</taxon>
        <taxon>Ascomycota</taxon>
        <taxon>Pezizomycotina</taxon>
        <taxon>Sordariomycetes</taxon>
        <taxon>Sordariomycetidae</taxon>
        <taxon>Diaporthales</taxon>
        <taxon>Schizoparmaceae</taxon>
        <taxon>Coniella</taxon>
    </lineage>
</organism>
<gene>
    <name evidence="3" type="ORF">BD289DRAFT_453415</name>
</gene>
<dbReference type="Proteomes" id="UP000241462">
    <property type="component" value="Unassembled WGS sequence"/>
</dbReference>
<evidence type="ECO:0000313" key="4">
    <source>
        <dbReference type="Proteomes" id="UP000241462"/>
    </source>
</evidence>
<proteinExistence type="predicted"/>
<dbReference type="InterPro" id="IPR001005">
    <property type="entry name" value="SANT/Myb"/>
</dbReference>
<dbReference type="InterPro" id="IPR009057">
    <property type="entry name" value="Homeodomain-like_sf"/>
</dbReference>
<dbReference type="OrthoDB" id="5191613at2759"/>
<feature type="compositionally biased region" description="Basic residues" evidence="1">
    <location>
        <begin position="225"/>
        <end position="243"/>
    </location>
</feature>
<protein>
    <recommendedName>
        <fullName evidence="2">Myb-like domain-containing protein</fullName>
    </recommendedName>
</protein>
<dbReference type="CDD" id="cd00167">
    <property type="entry name" value="SANT"/>
    <property type="match status" value="1"/>
</dbReference>
<name>A0A2T3A7B4_9PEZI</name>
<dbReference type="PROSITE" id="PS50090">
    <property type="entry name" value="MYB_LIKE"/>
    <property type="match status" value="1"/>
</dbReference>
<reference evidence="3 4" key="1">
    <citation type="journal article" date="2018" name="Mycol. Prog.">
        <title>Coniella lustricola, a new species from submerged detritus.</title>
        <authorList>
            <person name="Raudabaugh D.B."/>
            <person name="Iturriaga T."/>
            <person name="Carver A."/>
            <person name="Mondo S."/>
            <person name="Pangilinan J."/>
            <person name="Lipzen A."/>
            <person name="He G."/>
            <person name="Amirebrahimi M."/>
            <person name="Grigoriev I.V."/>
            <person name="Miller A.N."/>
        </authorList>
    </citation>
    <scope>NUCLEOTIDE SEQUENCE [LARGE SCALE GENOMIC DNA]</scope>
    <source>
        <strain evidence="3 4">B22-T-1</strain>
    </source>
</reference>
<feature type="domain" description="Myb-like" evidence="2">
    <location>
        <begin position="237"/>
        <end position="285"/>
    </location>
</feature>
<evidence type="ECO:0000259" key="2">
    <source>
        <dbReference type="PROSITE" id="PS50090"/>
    </source>
</evidence>
<dbReference type="EMBL" id="KZ678446">
    <property type="protein sequence ID" value="PSR84242.1"/>
    <property type="molecule type" value="Genomic_DNA"/>
</dbReference>
<evidence type="ECO:0000313" key="3">
    <source>
        <dbReference type="EMBL" id="PSR84242.1"/>
    </source>
</evidence>
<sequence>MCFQIIPLCPSCEEPAGLGEEIIYADAICTGTCQGDDVCGTTTRRLTQYELELHPDFECLTPGCPRVESLIDRIKNSTVNKNGSANENGNRITPILSNGRRHYRQRRCDDSAERQQEHAEEEDAEVGRGDGGRDGSESGDEDDNNDGKINDEEAEVEAARNQAKQFLRARYQGCLSLCIIPFCEQTGNGGSVNASIQPGCASDSETAVVDSSALAYRAVQKPAIRRGRHSRPWSKTPPQKRGKPWNAEEEAILWKLRRRGMDFDEVAKHIDRTERGCYDRYNKLRNEGYGRGR</sequence>
<feature type="region of interest" description="Disordered" evidence="1">
    <location>
        <begin position="102"/>
        <end position="148"/>
    </location>
</feature>
<dbReference type="InParanoid" id="A0A2T3A7B4"/>
<dbReference type="AlphaFoldDB" id="A0A2T3A7B4"/>
<evidence type="ECO:0000256" key="1">
    <source>
        <dbReference type="SAM" id="MobiDB-lite"/>
    </source>
</evidence>
<feature type="compositionally biased region" description="Basic and acidic residues" evidence="1">
    <location>
        <begin position="125"/>
        <end position="136"/>
    </location>
</feature>
<dbReference type="SUPFAM" id="SSF46689">
    <property type="entry name" value="Homeodomain-like"/>
    <property type="match status" value="1"/>
</dbReference>
<accession>A0A2T3A7B4</accession>
<keyword evidence="4" id="KW-1185">Reference proteome</keyword>